<dbReference type="Proteomes" id="UP000001075">
    <property type="component" value="Unassembled WGS sequence"/>
</dbReference>
<evidence type="ECO:0000256" key="2">
    <source>
        <dbReference type="SAM" id="SignalP"/>
    </source>
</evidence>
<gene>
    <name evidence="3" type="ORF">I79_009850</name>
</gene>
<evidence type="ECO:0000256" key="1">
    <source>
        <dbReference type="SAM" id="MobiDB-lite"/>
    </source>
</evidence>
<name>G3HGV8_CRIGR</name>
<proteinExistence type="predicted"/>
<protein>
    <submittedName>
        <fullName evidence="3">SS18-like protein 1</fullName>
    </submittedName>
</protein>
<dbReference type="AlphaFoldDB" id="G3HGV8"/>
<dbReference type="EMBL" id="JH000364">
    <property type="protein sequence ID" value="EGW11044.1"/>
    <property type="molecule type" value="Genomic_DNA"/>
</dbReference>
<feature type="compositionally biased region" description="Low complexity" evidence="1">
    <location>
        <begin position="21"/>
        <end position="45"/>
    </location>
</feature>
<dbReference type="InParanoid" id="G3HGV8"/>
<dbReference type="STRING" id="10029.G3HGV8"/>
<sequence>MESWRWLAGLTVSAVFTGPAQGAPSQYSSYQQGQGQQYGSYRASQTGPSAQQQRPYGYEQGQYGNYQQ</sequence>
<feature type="signal peptide" evidence="2">
    <location>
        <begin position="1"/>
        <end position="22"/>
    </location>
</feature>
<feature type="chain" id="PRO_5003444548" evidence="2">
    <location>
        <begin position="23"/>
        <end position="68"/>
    </location>
</feature>
<feature type="compositionally biased region" description="Low complexity" evidence="1">
    <location>
        <begin position="56"/>
        <end position="68"/>
    </location>
</feature>
<organism evidence="3 4">
    <name type="scientific">Cricetulus griseus</name>
    <name type="common">Chinese hamster</name>
    <name type="synonym">Cricetulus barabensis griseus</name>
    <dbReference type="NCBI Taxonomy" id="10029"/>
    <lineage>
        <taxon>Eukaryota</taxon>
        <taxon>Metazoa</taxon>
        <taxon>Chordata</taxon>
        <taxon>Craniata</taxon>
        <taxon>Vertebrata</taxon>
        <taxon>Euteleostomi</taxon>
        <taxon>Mammalia</taxon>
        <taxon>Eutheria</taxon>
        <taxon>Euarchontoglires</taxon>
        <taxon>Glires</taxon>
        <taxon>Rodentia</taxon>
        <taxon>Myomorpha</taxon>
        <taxon>Muroidea</taxon>
        <taxon>Cricetidae</taxon>
        <taxon>Cricetinae</taxon>
        <taxon>Cricetulus</taxon>
    </lineage>
</organism>
<evidence type="ECO:0000313" key="3">
    <source>
        <dbReference type="EMBL" id="EGW11044.1"/>
    </source>
</evidence>
<evidence type="ECO:0000313" key="4">
    <source>
        <dbReference type="Proteomes" id="UP000001075"/>
    </source>
</evidence>
<keyword evidence="2" id="KW-0732">Signal</keyword>
<reference evidence="4" key="1">
    <citation type="journal article" date="2011" name="Nat. Biotechnol.">
        <title>The genomic sequence of the Chinese hamster ovary (CHO)-K1 cell line.</title>
        <authorList>
            <person name="Xu X."/>
            <person name="Nagarajan H."/>
            <person name="Lewis N.E."/>
            <person name="Pan S."/>
            <person name="Cai Z."/>
            <person name="Liu X."/>
            <person name="Chen W."/>
            <person name="Xie M."/>
            <person name="Wang W."/>
            <person name="Hammond S."/>
            <person name="Andersen M.R."/>
            <person name="Neff N."/>
            <person name="Passarelli B."/>
            <person name="Koh W."/>
            <person name="Fan H.C."/>
            <person name="Wang J."/>
            <person name="Gui Y."/>
            <person name="Lee K.H."/>
            <person name="Betenbaugh M.J."/>
            <person name="Quake S.R."/>
            <person name="Famili I."/>
            <person name="Palsson B.O."/>
            <person name="Wang J."/>
        </authorList>
    </citation>
    <scope>NUCLEOTIDE SEQUENCE [LARGE SCALE GENOMIC DNA]</scope>
    <source>
        <strain evidence="4">CHO K1 cell line</strain>
    </source>
</reference>
<feature type="region of interest" description="Disordered" evidence="1">
    <location>
        <begin position="21"/>
        <end position="68"/>
    </location>
</feature>
<accession>G3HGV8</accession>